<organism evidence="2 3">
    <name type="scientific">Colletotrichum kahawae</name>
    <name type="common">Coffee berry disease fungus</name>
    <dbReference type="NCBI Taxonomy" id="34407"/>
    <lineage>
        <taxon>Eukaryota</taxon>
        <taxon>Fungi</taxon>
        <taxon>Dikarya</taxon>
        <taxon>Ascomycota</taxon>
        <taxon>Pezizomycotina</taxon>
        <taxon>Sordariomycetes</taxon>
        <taxon>Hypocreomycetidae</taxon>
        <taxon>Glomerellales</taxon>
        <taxon>Glomerellaceae</taxon>
        <taxon>Colletotrichum</taxon>
        <taxon>Colletotrichum gloeosporioides species complex</taxon>
    </lineage>
</organism>
<reference evidence="2" key="1">
    <citation type="submission" date="2023-02" db="EMBL/GenBank/DDBJ databases">
        <title>Colletotrichum kahawae CIFC_Que2 genome sequencing and assembly.</title>
        <authorList>
            <person name="Baroncelli R."/>
        </authorList>
    </citation>
    <scope>NUCLEOTIDE SEQUENCE</scope>
    <source>
        <strain evidence="2">CIFC_Que2</strain>
    </source>
</reference>
<dbReference type="EMBL" id="VYYT01000189">
    <property type="protein sequence ID" value="KAK2758464.1"/>
    <property type="molecule type" value="Genomic_DNA"/>
</dbReference>
<sequence>MFSQEGLRTLNSPTGFRHFNLSEITRAINDGAGCPSCFLIARSIEEKMDAKWPGDTSLTFRNRQAVDKAGNVVCPPFHVLEGFFTPDVDNIVMRVFPYAKKDDPMARLIPRRPFKRDVKTQKVLSKAKQHYEGCKRAHRACKFARDTVLPSRVLDVGTSANPSLRLFINDAEQHGEYLALSYCWGGDQKVLLRRRTLTEMSTQDGIQEDTLQQSVRDAVKVTRMLGFRYLWVDAFCIIQDCKKDQQKEIGRMATIYKNAAITIAAGTAQRAKDGFLKQAGAYLPDERVVVNGATGKGTVYLRSGPYEPKHTLDKRGWVLQEYMLSSRLLIFSEYELLWQCKELELQSVVGGDEALEYLQPLEGLPWTSFKEDNAGLYGHDDGEKLYLWKTVVEQYTRRLLTNADDRLDALRGITRELEVLWEDSNYFGLWEKWFVELLAWYKPKGAGTKEEESQRSDRAPSWSWASLSRQVMYTERFIKKDAKVKGWDTLGTRSPRHVLLHCRMLNADDVGQDEIDEDGDFISGGCDEFPDLHEEAFRDEVKERETQVLFLGVVMRNFRELGIGLVVIHVGNGFYQRVGLAQFEDIIAWEGVEHQEIKLK</sequence>
<feature type="domain" description="Heterokaryon incompatibility" evidence="1">
    <location>
        <begin position="177"/>
        <end position="321"/>
    </location>
</feature>
<evidence type="ECO:0000259" key="1">
    <source>
        <dbReference type="Pfam" id="PF06985"/>
    </source>
</evidence>
<accession>A0AAD9YE01</accession>
<evidence type="ECO:0000313" key="3">
    <source>
        <dbReference type="Proteomes" id="UP001281614"/>
    </source>
</evidence>
<proteinExistence type="predicted"/>
<dbReference type="PANTHER" id="PTHR33112:SF9">
    <property type="entry name" value="HETEROKARYON INCOMPATIBILITY DOMAIN-CONTAINING PROTEIN"/>
    <property type="match status" value="1"/>
</dbReference>
<dbReference type="Proteomes" id="UP001281614">
    <property type="component" value="Unassembled WGS sequence"/>
</dbReference>
<dbReference type="AlphaFoldDB" id="A0AAD9YE01"/>
<protein>
    <submittedName>
        <fullName evidence="2">Heterokaryon incompatibility protein</fullName>
    </submittedName>
</protein>
<keyword evidence="3" id="KW-1185">Reference proteome</keyword>
<evidence type="ECO:0000313" key="2">
    <source>
        <dbReference type="EMBL" id="KAK2758464.1"/>
    </source>
</evidence>
<dbReference type="InterPro" id="IPR010730">
    <property type="entry name" value="HET"/>
</dbReference>
<dbReference type="PANTHER" id="PTHR33112">
    <property type="entry name" value="DOMAIN PROTEIN, PUTATIVE-RELATED"/>
    <property type="match status" value="1"/>
</dbReference>
<name>A0AAD9YE01_COLKA</name>
<dbReference type="Pfam" id="PF06985">
    <property type="entry name" value="HET"/>
    <property type="match status" value="1"/>
</dbReference>
<gene>
    <name evidence="2" type="ORF">CKAH01_05512</name>
</gene>
<comment type="caution">
    <text evidence="2">The sequence shown here is derived from an EMBL/GenBank/DDBJ whole genome shotgun (WGS) entry which is preliminary data.</text>
</comment>